<dbReference type="Gene3D" id="3.40.50.150">
    <property type="entry name" value="Vaccinia Virus protein VP39"/>
    <property type="match status" value="1"/>
</dbReference>
<evidence type="ECO:0000256" key="2">
    <source>
        <dbReference type="ARBA" id="ARBA00022679"/>
    </source>
</evidence>
<evidence type="ECO:0000256" key="1">
    <source>
        <dbReference type="ARBA" id="ARBA00022603"/>
    </source>
</evidence>
<organism evidence="4 5">
    <name type="scientific">Burkholderia mayonis</name>
    <dbReference type="NCBI Taxonomy" id="1385591"/>
    <lineage>
        <taxon>Bacteria</taxon>
        <taxon>Pseudomonadati</taxon>
        <taxon>Pseudomonadota</taxon>
        <taxon>Betaproteobacteria</taxon>
        <taxon>Burkholderiales</taxon>
        <taxon>Burkholderiaceae</taxon>
        <taxon>Burkholderia</taxon>
        <taxon>pseudomallei group</taxon>
    </lineage>
</organism>
<dbReference type="EMBL" id="CP013388">
    <property type="protein sequence ID" value="AOJ06827.1"/>
    <property type="molecule type" value="Genomic_DNA"/>
</dbReference>
<proteinExistence type="predicted"/>
<dbReference type="SUPFAM" id="SSF53335">
    <property type="entry name" value="S-adenosyl-L-methionine-dependent methyltransferases"/>
    <property type="match status" value="1"/>
</dbReference>
<dbReference type="InterPro" id="IPR029063">
    <property type="entry name" value="SAM-dependent_MTases_sf"/>
</dbReference>
<dbReference type="Proteomes" id="UP000067711">
    <property type="component" value="Chromosome 2"/>
</dbReference>
<feature type="domain" description="Histidine-specific methyltransferase SAM-dependent" evidence="3">
    <location>
        <begin position="18"/>
        <end position="320"/>
    </location>
</feature>
<reference evidence="4 5" key="1">
    <citation type="submission" date="2015-12" db="EMBL/GenBank/DDBJ databases">
        <title>Diversity of Burkholderia near neighbor genomes.</title>
        <authorList>
            <person name="Sahl J."/>
            <person name="Wagner D."/>
            <person name="Keim P."/>
        </authorList>
    </citation>
    <scope>NUCLEOTIDE SEQUENCE [LARGE SCALE GENOMIC DNA]</scope>
    <source>
        <strain evidence="4 5">BDU8</strain>
    </source>
</reference>
<dbReference type="NCBIfam" id="TIGR03438">
    <property type="entry name" value="egtD_ergothio"/>
    <property type="match status" value="1"/>
</dbReference>
<sequence>METAAGVAIEATRDSAFGRDLIAGLRRSPRSIAPKYFYDAAGSALFDRICELPEYYPTRTELAILKRRAAEIAAQIGRDANLIEFGAGSLSKIRVLLDACAVSNPPARYLPVDISADHLAHAAAALRDAYSWLDVQPVVADYLQSDQMRAIERVKGRRVGCFLGSTIGNFSPDEASAFLRRAASLLEGGGLLIGVDLVKDVSILHRAYNDSAGVTAAFNLNLLARANAELGADFALDAWAHRAFYDDERQRIEMHLVSRRAQTVRVAGYAFRFEAGETLHTENSHKFTVDRFRELARSAGFTPGTVWVDDARLFSLHWLESRG</sequence>
<evidence type="ECO:0000259" key="3">
    <source>
        <dbReference type="Pfam" id="PF10017"/>
    </source>
</evidence>
<dbReference type="PIRSF" id="PIRSF018005">
    <property type="entry name" value="UCP018005"/>
    <property type="match status" value="1"/>
</dbReference>
<dbReference type="Pfam" id="PF10017">
    <property type="entry name" value="Methyltransf_33"/>
    <property type="match status" value="1"/>
</dbReference>
<dbReference type="PANTHER" id="PTHR43397">
    <property type="entry name" value="ERGOTHIONEINE BIOSYNTHESIS PROTEIN 1"/>
    <property type="match status" value="1"/>
</dbReference>
<evidence type="ECO:0000313" key="5">
    <source>
        <dbReference type="Proteomes" id="UP000067711"/>
    </source>
</evidence>
<dbReference type="AlphaFoldDB" id="A0A1B4FT69"/>
<dbReference type="RefSeq" id="WP_066484929.1">
    <property type="nucleotide sequence ID" value="NZ_CP013388.1"/>
</dbReference>
<keyword evidence="1 4" id="KW-0489">Methyltransferase</keyword>
<protein>
    <submittedName>
        <fullName evidence="4">Dimethylhistidine N-methyltransferase</fullName>
    </submittedName>
</protein>
<dbReference type="InterPro" id="IPR019257">
    <property type="entry name" value="MeTrfase_dom"/>
</dbReference>
<dbReference type="InterPro" id="IPR051128">
    <property type="entry name" value="EgtD_Methyltrsf_superfamily"/>
</dbReference>
<dbReference type="InterPro" id="IPR017804">
    <property type="entry name" value="MeTrfase_EgtD-like"/>
</dbReference>
<dbReference type="InterPro" id="IPR035094">
    <property type="entry name" value="EgtD"/>
</dbReference>
<gene>
    <name evidence="4" type="ORF">WS71_05475</name>
</gene>
<dbReference type="PANTHER" id="PTHR43397:SF1">
    <property type="entry name" value="ERGOTHIONEINE BIOSYNTHESIS PROTEIN 1"/>
    <property type="match status" value="1"/>
</dbReference>
<keyword evidence="2 4" id="KW-0808">Transferase</keyword>
<name>A0A1B4FT69_9BURK</name>
<evidence type="ECO:0000313" key="4">
    <source>
        <dbReference type="EMBL" id="AOJ06827.1"/>
    </source>
</evidence>
<dbReference type="GO" id="GO:0008168">
    <property type="term" value="F:methyltransferase activity"/>
    <property type="evidence" value="ECO:0007669"/>
    <property type="project" value="UniProtKB-KW"/>
</dbReference>
<dbReference type="GO" id="GO:0032259">
    <property type="term" value="P:methylation"/>
    <property type="evidence" value="ECO:0007669"/>
    <property type="project" value="UniProtKB-KW"/>
</dbReference>
<accession>A0A1B4FT69</accession>